<dbReference type="InterPro" id="IPR058031">
    <property type="entry name" value="AAA_lid_NorR"/>
</dbReference>
<evidence type="ECO:0000256" key="1">
    <source>
        <dbReference type="ARBA" id="ARBA00022741"/>
    </source>
</evidence>
<dbReference type="PROSITE" id="PS50110">
    <property type="entry name" value="RESPONSE_REGULATORY"/>
    <property type="match status" value="1"/>
</dbReference>
<dbReference type="PANTHER" id="PTHR32071:SF113">
    <property type="entry name" value="ALGINATE BIOSYNTHESIS TRANSCRIPTIONAL REGULATORY PROTEIN ALGB"/>
    <property type="match status" value="1"/>
</dbReference>
<dbReference type="PROSITE" id="PS00688">
    <property type="entry name" value="SIGMA54_INTERACT_3"/>
    <property type="match status" value="1"/>
</dbReference>
<keyword evidence="4" id="KW-0804">Transcription</keyword>
<keyword evidence="1" id="KW-0547">Nucleotide-binding</keyword>
<comment type="caution">
    <text evidence="8">The sequence shown here is derived from an EMBL/GenBank/DDBJ whole genome shotgun (WGS) entry which is preliminary data.</text>
</comment>
<evidence type="ECO:0000256" key="5">
    <source>
        <dbReference type="PROSITE-ProRule" id="PRU00169"/>
    </source>
</evidence>
<dbReference type="InterPro" id="IPR003593">
    <property type="entry name" value="AAA+_ATPase"/>
</dbReference>
<dbReference type="InterPro" id="IPR011006">
    <property type="entry name" value="CheY-like_superfamily"/>
</dbReference>
<evidence type="ECO:0000256" key="2">
    <source>
        <dbReference type="ARBA" id="ARBA00022840"/>
    </source>
</evidence>
<evidence type="ECO:0000313" key="8">
    <source>
        <dbReference type="EMBL" id="MFC5861207.1"/>
    </source>
</evidence>
<dbReference type="EMBL" id="JBHSPH010000001">
    <property type="protein sequence ID" value="MFC5861207.1"/>
    <property type="molecule type" value="Genomic_DNA"/>
</dbReference>
<dbReference type="PROSITE" id="PS50045">
    <property type="entry name" value="SIGMA54_INTERACT_4"/>
    <property type="match status" value="1"/>
</dbReference>
<gene>
    <name evidence="8" type="ORF">ACFPT7_02755</name>
</gene>
<name>A0ABW1ED50_9BACT</name>
<dbReference type="SMART" id="SM00382">
    <property type="entry name" value="AAA"/>
    <property type="match status" value="1"/>
</dbReference>
<dbReference type="InterPro" id="IPR027417">
    <property type="entry name" value="P-loop_NTPase"/>
</dbReference>
<dbReference type="Gene3D" id="1.10.8.60">
    <property type="match status" value="1"/>
</dbReference>
<dbReference type="CDD" id="cd00009">
    <property type="entry name" value="AAA"/>
    <property type="match status" value="1"/>
</dbReference>
<keyword evidence="3" id="KW-0805">Transcription regulation</keyword>
<feature type="domain" description="Sigma-54 factor interaction" evidence="6">
    <location>
        <begin position="142"/>
        <end position="371"/>
    </location>
</feature>
<sequence>MSKILIVDDEANMRRILASNLAFDRHTVTQAASVSEAVGLLAINRYDAIITDQKMPDGEGLDVLARAHEVDPTVAVVMLTAFATVELAVESMRQGAFDFITKPFQPDVVRAAARRACEHTQLLRENGLLRMTIDRLEGSDEIFGNSAAMQAVRERIARVAPTHATVLITGETGTGKELVARAVHKGSNRARNPFVAVNCAAFTETLLESELFGHEKGAFTGADRMRQGLFEAAHEGTLFLDEAGEMSASTQAKLLRVLAEGKILRVGSTKPRDVDVRVVAATHRNLEELVKQGDFRQDLYYRLAVVPIHLPPLRERTEDIPGLCTLFCRMAAQDLKVPLRAIRRDAIEKLQQYAFPGNIRELRNLIERALILASGSEIGPEDFPFGPETSSGSSQTGSLPEWIESLPESISLRKLLEDVERGLIVRALKTSDSVQAEAARRLELSRSDLSYKLTKFEIKP</sequence>
<dbReference type="Pfam" id="PF00072">
    <property type="entry name" value="Response_reg"/>
    <property type="match status" value="1"/>
</dbReference>
<dbReference type="Pfam" id="PF00158">
    <property type="entry name" value="Sigma54_activat"/>
    <property type="match status" value="1"/>
</dbReference>
<dbReference type="InterPro" id="IPR025944">
    <property type="entry name" value="Sigma_54_int_dom_CS"/>
</dbReference>
<keyword evidence="9" id="KW-1185">Reference proteome</keyword>
<dbReference type="Gene3D" id="3.40.50.2300">
    <property type="match status" value="1"/>
</dbReference>
<evidence type="ECO:0000256" key="4">
    <source>
        <dbReference type="ARBA" id="ARBA00023163"/>
    </source>
</evidence>
<evidence type="ECO:0000259" key="7">
    <source>
        <dbReference type="PROSITE" id="PS50110"/>
    </source>
</evidence>
<dbReference type="InterPro" id="IPR025662">
    <property type="entry name" value="Sigma_54_int_dom_ATP-bd_1"/>
</dbReference>
<keyword evidence="5" id="KW-0597">Phosphoprotein</keyword>
<feature type="domain" description="Response regulatory" evidence="7">
    <location>
        <begin position="3"/>
        <end position="117"/>
    </location>
</feature>
<dbReference type="SUPFAM" id="SSF52540">
    <property type="entry name" value="P-loop containing nucleoside triphosphate hydrolases"/>
    <property type="match status" value="1"/>
</dbReference>
<protein>
    <submittedName>
        <fullName evidence="8">Sigma-54-dependent transcriptional regulator</fullName>
    </submittedName>
</protein>
<organism evidence="8 9">
    <name type="scientific">Acidicapsa dinghuensis</name>
    <dbReference type="NCBI Taxonomy" id="2218256"/>
    <lineage>
        <taxon>Bacteria</taxon>
        <taxon>Pseudomonadati</taxon>
        <taxon>Acidobacteriota</taxon>
        <taxon>Terriglobia</taxon>
        <taxon>Terriglobales</taxon>
        <taxon>Acidobacteriaceae</taxon>
        <taxon>Acidicapsa</taxon>
    </lineage>
</organism>
<dbReference type="InterPro" id="IPR009057">
    <property type="entry name" value="Homeodomain-like_sf"/>
</dbReference>
<proteinExistence type="predicted"/>
<dbReference type="SUPFAM" id="SSF46689">
    <property type="entry name" value="Homeodomain-like"/>
    <property type="match status" value="1"/>
</dbReference>
<dbReference type="InterPro" id="IPR002078">
    <property type="entry name" value="Sigma_54_int"/>
</dbReference>
<dbReference type="Pfam" id="PF25601">
    <property type="entry name" value="AAA_lid_14"/>
    <property type="match status" value="1"/>
</dbReference>
<evidence type="ECO:0000259" key="6">
    <source>
        <dbReference type="PROSITE" id="PS50045"/>
    </source>
</evidence>
<dbReference type="Gene3D" id="3.40.50.300">
    <property type="entry name" value="P-loop containing nucleotide triphosphate hydrolases"/>
    <property type="match status" value="1"/>
</dbReference>
<dbReference type="SMART" id="SM00448">
    <property type="entry name" value="REC"/>
    <property type="match status" value="1"/>
</dbReference>
<accession>A0ABW1ED50</accession>
<reference evidence="9" key="1">
    <citation type="journal article" date="2019" name="Int. J. Syst. Evol. Microbiol.">
        <title>The Global Catalogue of Microorganisms (GCM) 10K type strain sequencing project: providing services to taxonomists for standard genome sequencing and annotation.</title>
        <authorList>
            <consortium name="The Broad Institute Genomics Platform"/>
            <consortium name="The Broad Institute Genome Sequencing Center for Infectious Disease"/>
            <person name="Wu L."/>
            <person name="Ma J."/>
        </authorList>
    </citation>
    <scope>NUCLEOTIDE SEQUENCE [LARGE SCALE GENOMIC DNA]</scope>
    <source>
        <strain evidence="9">JCM 4087</strain>
    </source>
</reference>
<dbReference type="PRINTS" id="PR01590">
    <property type="entry name" value="HTHFIS"/>
</dbReference>
<dbReference type="Proteomes" id="UP001596091">
    <property type="component" value="Unassembled WGS sequence"/>
</dbReference>
<evidence type="ECO:0000313" key="9">
    <source>
        <dbReference type="Proteomes" id="UP001596091"/>
    </source>
</evidence>
<dbReference type="RefSeq" id="WP_263334192.1">
    <property type="nucleotide sequence ID" value="NZ_JAGSYH010000002.1"/>
</dbReference>
<dbReference type="SUPFAM" id="SSF52172">
    <property type="entry name" value="CheY-like"/>
    <property type="match status" value="1"/>
</dbReference>
<dbReference type="Pfam" id="PF02954">
    <property type="entry name" value="HTH_8"/>
    <property type="match status" value="1"/>
</dbReference>
<feature type="modified residue" description="4-aspartylphosphate" evidence="5">
    <location>
        <position position="52"/>
    </location>
</feature>
<keyword evidence="2" id="KW-0067">ATP-binding</keyword>
<dbReference type="Gene3D" id="1.10.10.60">
    <property type="entry name" value="Homeodomain-like"/>
    <property type="match status" value="1"/>
</dbReference>
<dbReference type="PROSITE" id="PS00675">
    <property type="entry name" value="SIGMA54_INTERACT_1"/>
    <property type="match status" value="1"/>
</dbReference>
<dbReference type="InterPro" id="IPR001789">
    <property type="entry name" value="Sig_transdc_resp-reg_receiver"/>
</dbReference>
<evidence type="ECO:0000256" key="3">
    <source>
        <dbReference type="ARBA" id="ARBA00023015"/>
    </source>
</evidence>
<dbReference type="InterPro" id="IPR002197">
    <property type="entry name" value="HTH_Fis"/>
</dbReference>
<dbReference type="PANTHER" id="PTHR32071">
    <property type="entry name" value="TRANSCRIPTIONAL REGULATORY PROTEIN"/>
    <property type="match status" value="1"/>
</dbReference>